<protein>
    <submittedName>
        <fullName evidence="2">Uncharacterized protein</fullName>
    </submittedName>
</protein>
<proteinExistence type="predicted"/>
<dbReference type="AlphaFoldDB" id="A0A445HAL5"/>
<keyword evidence="1" id="KW-0732">Signal</keyword>
<feature type="chain" id="PRO_5019399234" evidence="1">
    <location>
        <begin position="24"/>
        <end position="73"/>
    </location>
</feature>
<gene>
    <name evidence="2" type="ORF">D0Y65_035672</name>
</gene>
<reference evidence="2 3" key="1">
    <citation type="submission" date="2018-09" db="EMBL/GenBank/DDBJ databases">
        <title>A high-quality reference genome of wild soybean provides a powerful tool to mine soybean genomes.</title>
        <authorList>
            <person name="Xie M."/>
            <person name="Chung C.Y.L."/>
            <person name="Li M.-W."/>
            <person name="Wong F.-L."/>
            <person name="Chan T.-F."/>
            <person name="Lam H.-M."/>
        </authorList>
    </citation>
    <scope>NUCLEOTIDE SEQUENCE [LARGE SCALE GENOMIC DNA]</scope>
    <source>
        <strain evidence="3">cv. W05</strain>
        <tissue evidence="2">Hypocotyl of etiolated seedlings</tissue>
    </source>
</reference>
<comment type="caution">
    <text evidence="2">The sequence shown here is derived from an EMBL/GenBank/DDBJ whole genome shotgun (WGS) entry which is preliminary data.</text>
</comment>
<evidence type="ECO:0000256" key="1">
    <source>
        <dbReference type="SAM" id="SignalP"/>
    </source>
</evidence>
<dbReference type="EMBL" id="QZWG01000013">
    <property type="protein sequence ID" value="RZB70809.1"/>
    <property type="molecule type" value="Genomic_DNA"/>
</dbReference>
<dbReference type="PROSITE" id="PS51257">
    <property type="entry name" value="PROKAR_LIPOPROTEIN"/>
    <property type="match status" value="1"/>
</dbReference>
<feature type="signal peptide" evidence="1">
    <location>
        <begin position="1"/>
        <end position="23"/>
    </location>
</feature>
<keyword evidence="3" id="KW-1185">Reference proteome</keyword>
<evidence type="ECO:0000313" key="2">
    <source>
        <dbReference type="EMBL" id="RZB70809.1"/>
    </source>
</evidence>
<sequence length="73" mass="7782">MVVSKVVVFLGLILAALMSVACSQSAAPAPAPAPTSDVFDPMDKKDTCNQCYENRFGHRLDQGTGLVGQRSNR</sequence>
<name>A0A445HAL5_GLYSO</name>
<organism evidence="2 3">
    <name type="scientific">Glycine soja</name>
    <name type="common">Wild soybean</name>
    <dbReference type="NCBI Taxonomy" id="3848"/>
    <lineage>
        <taxon>Eukaryota</taxon>
        <taxon>Viridiplantae</taxon>
        <taxon>Streptophyta</taxon>
        <taxon>Embryophyta</taxon>
        <taxon>Tracheophyta</taxon>
        <taxon>Spermatophyta</taxon>
        <taxon>Magnoliopsida</taxon>
        <taxon>eudicotyledons</taxon>
        <taxon>Gunneridae</taxon>
        <taxon>Pentapetalae</taxon>
        <taxon>rosids</taxon>
        <taxon>fabids</taxon>
        <taxon>Fabales</taxon>
        <taxon>Fabaceae</taxon>
        <taxon>Papilionoideae</taxon>
        <taxon>50 kb inversion clade</taxon>
        <taxon>NPAAA clade</taxon>
        <taxon>indigoferoid/millettioid clade</taxon>
        <taxon>Phaseoleae</taxon>
        <taxon>Glycine</taxon>
        <taxon>Glycine subgen. Soja</taxon>
    </lineage>
</organism>
<dbReference type="Proteomes" id="UP000289340">
    <property type="component" value="Chromosome 13"/>
</dbReference>
<accession>A0A445HAL5</accession>
<evidence type="ECO:0000313" key="3">
    <source>
        <dbReference type="Proteomes" id="UP000289340"/>
    </source>
</evidence>